<sequence>MGMLPVASDKNASTFASSHSSLQQCCSFFFSLPCLEYFILPAQKTTTNHLPQAISTKITTKDQDALNVQPVDEAVECFFHALEFVNVAFIEEGRKIPRPRIRKSDQLNEEALFNESLEGMLINMIVEDSVDSRILPSIRPCAPGELLNNWSIIDLPVTLGPDQTEIEEDEDEIEYEAPKELLKLVADEEKQFLPHQEHLEILNLGTYEQMNEVKIDMTVSLNTRRDLISLLQEFKDVFAWTYQAMPLLKNAGETYQRAIMTLFHDMMHKEIEVYVDDMIVKSRTEGEHVQDLKMLFQRLRKYQLKLNPAKCTFGVTSRKLLGFIVSRKGIEIDTCDPVFKLIRKNSPEVWNEECQEALDKINKYLANSLVLVAPVPVRPLILYLTIYENTMGCVLRQHDETWKKERVIYYLSKKFTDYEA</sequence>
<dbReference type="InterPro" id="IPR043502">
    <property type="entry name" value="DNA/RNA_pol_sf"/>
</dbReference>
<evidence type="ECO:0000313" key="4">
    <source>
        <dbReference type="Proteomes" id="UP001396334"/>
    </source>
</evidence>
<dbReference type="Proteomes" id="UP001396334">
    <property type="component" value="Unassembled WGS sequence"/>
</dbReference>
<dbReference type="EMBL" id="JBBPBN010000011">
    <property type="protein sequence ID" value="KAK9028458.1"/>
    <property type="molecule type" value="Genomic_DNA"/>
</dbReference>
<dbReference type="Pfam" id="PF00078">
    <property type="entry name" value="RVT_1"/>
    <property type="match status" value="1"/>
</dbReference>
<dbReference type="InterPro" id="IPR041577">
    <property type="entry name" value="RT_RNaseH_2"/>
</dbReference>
<keyword evidence="4" id="KW-1185">Reference proteome</keyword>
<evidence type="ECO:0000259" key="2">
    <source>
        <dbReference type="Pfam" id="PF17919"/>
    </source>
</evidence>
<feature type="domain" description="Reverse transcriptase/retrotransposon-derived protein RNase H-like" evidence="2">
    <location>
        <begin position="350"/>
        <end position="419"/>
    </location>
</feature>
<dbReference type="Gene3D" id="3.30.70.270">
    <property type="match status" value="1"/>
</dbReference>
<evidence type="ECO:0008006" key="5">
    <source>
        <dbReference type="Google" id="ProtNLM"/>
    </source>
</evidence>
<gene>
    <name evidence="3" type="ORF">V6N11_025618</name>
</gene>
<comment type="caution">
    <text evidence="3">The sequence shown here is derived from an EMBL/GenBank/DDBJ whole genome shotgun (WGS) entry which is preliminary data.</text>
</comment>
<dbReference type="Pfam" id="PF17919">
    <property type="entry name" value="RT_RNaseH_2"/>
    <property type="match status" value="1"/>
</dbReference>
<dbReference type="InterPro" id="IPR053134">
    <property type="entry name" value="RNA-dir_DNA_polymerase"/>
</dbReference>
<reference evidence="3 4" key="1">
    <citation type="journal article" date="2024" name="G3 (Bethesda)">
        <title>Genome assembly of Hibiscus sabdariffa L. provides insights into metabolisms of medicinal natural products.</title>
        <authorList>
            <person name="Kim T."/>
        </authorList>
    </citation>
    <scope>NUCLEOTIDE SEQUENCE [LARGE SCALE GENOMIC DNA]</scope>
    <source>
        <strain evidence="3">TK-2024</strain>
        <tissue evidence="3">Old leaves</tissue>
    </source>
</reference>
<dbReference type="CDD" id="cd01647">
    <property type="entry name" value="RT_LTR"/>
    <property type="match status" value="1"/>
</dbReference>
<dbReference type="PANTHER" id="PTHR24559:SF457">
    <property type="entry name" value="RNA-DIRECTED DNA POLYMERASE HOMOLOG"/>
    <property type="match status" value="1"/>
</dbReference>
<feature type="domain" description="Reverse transcriptase" evidence="1">
    <location>
        <begin position="248"/>
        <end position="325"/>
    </location>
</feature>
<evidence type="ECO:0000259" key="1">
    <source>
        <dbReference type="Pfam" id="PF00078"/>
    </source>
</evidence>
<proteinExistence type="predicted"/>
<dbReference type="SUPFAM" id="SSF56672">
    <property type="entry name" value="DNA/RNA polymerases"/>
    <property type="match status" value="1"/>
</dbReference>
<accession>A0ABR2ST79</accession>
<protein>
    <recommendedName>
        <fullName evidence="5">Reverse transcriptase domain-containing protein</fullName>
    </recommendedName>
</protein>
<dbReference type="PANTHER" id="PTHR24559">
    <property type="entry name" value="TRANSPOSON TY3-I GAG-POL POLYPROTEIN"/>
    <property type="match status" value="1"/>
</dbReference>
<evidence type="ECO:0000313" key="3">
    <source>
        <dbReference type="EMBL" id="KAK9028458.1"/>
    </source>
</evidence>
<dbReference type="InterPro" id="IPR043128">
    <property type="entry name" value="Rev_trsase/Diguanyl_cyclase"/>
</dbReference>
<name>A0ABR2ST79_9ROSI</name>
<organism evidence="3 4">
    <name type="scientific">Hibiscus sabdariffa</name>
    <name type="common">roselle</name>
    <dbReference type="NCBI Taxonomy" id="183260"/>
    <lineage>
        <taxon>Eukaryota</taxon>
        <taxon>Viridiplantae</taxon>
        <taxon>Streptophyta</taxon>
        <taxon>Embryophyta</taxon>
        <taxon>Tracheophyta</taxon>
        <taxon>Spermatophyta</taxon>
        <taxon>Magnoliopsida</taxon>
        <taxon>eudicotyledons</taxon>
        <taxon>Gunneridae</taxon>
        <taxon>Pentapetalae</taxon>
        <taxon>rosids</taxon>
        <taxon>malvids</taxon>
        <taxon>Malvales</taxon>
        <taxon>Malvaceae</taxon>
        <taxon>Malvoideae</taxon>
        <taxon>Hibiscus</taxon>
    </lineage>
</organism>
<dbReference type="InterPro" id="IPR000477">
    <property type="entry name" value="RT_dom"/>
</dbReference>